<dbReference type="SMART" id="SM00367">
    <property type="entry name" value="LRR_CC"/>
    <property type="match status" value="4"/>
</dbReference>
<dbReference type="InterPro" id="IPR056451">
    <property type="entry name" value="Znf_Tbcl_Rhp7"/>
</dbReference>
<dbReference type="EMBL" id="RCSX01000018">
    <property type="protein sequence ID" value="KAF7923745.1"/>
    <property type="molecule type" value="Genomic_DNA"/>
</dbReference>
<comment type="caution">
    <text evidence="3">The sequence shown here is derived from an EMBL/GenBank/DDBJ whole genome shotgun (WGS) entry which is preliminary data.</text>
</comment>
<dbReference type="InterPro" id="IPR006553">
    <property type="entry name" value="Leu-rich_rpt_Cys-con_subtyp"/>
</dbReference>
<feature type="compositionally biased region" description="Low complexity" evidence="1">
    <location>
        <begin position="144"/>
        <end position="158"/>
    </location>
</feature>
<dbReference type="RefSeq" id="XP_038808364.1">
    <property type="nucleotide sequence ID" value="XM_038955186.1"/>
</dbReference>
<proteinExistence type="predicted"/>
<dbReference type="Pfam" id="PF23550">
    <property type="entry name" value="zf_Tbcl_Rhp7"/>
    <property type="match status" value="1"/>
</dbReference>
<feature type="domain" description="DNA repair protein rhp7 treble clef" evidence="2">
    <location>
        <begin position="241"/>
        <end position="279"/>
    </location>
</feature>
<evidence type="ECO:0000313" key="3">
    <source>
        <dbReference type="EMBL" id="KAF7923745.1"/>
    </source>
</evidence>
<evidence type="ECO:0000313" key="4">
    <source>
        <dbReference type="Proteomes" id="UP000783213"/>
    </source>
</evidence>
<protein>
    <recommendedName>
        <fullName evidence="2">DNA repair protein rhp7 treble clef domain-containing protein</fullName>
    </recommendedName>
</protein>
<keyword evidence="4" id="KW-1185">Reference proteome</keyword>
<dbReference type="PANTHER" id="PTHR13318:SF234">
    <property type="entry name" value="RNI-LIKE PROTEIN"/>
    <property type="match status" value="1"/>
</dbReference>
<evidence type="ECO:0000259" key="2">
    <source>
        <dbReference type="Pfam" id="PF23550"/>
    </source>
</evidence>
<feature type="compositionally biased region" description="Basic and acidic residues" evidence="1">
    <location>
        <begin position="11"/>
        <end position="31"/>
    </location>
</feature>
<gene>
    <name evidence="3" type="ORF">EAE98_007563</name>
</gene>
<dbReference type="Gene3D" id="3.80.10.10">
    <property type="entry name" value="Ribonuclease Inhibitor"/>
    <property type="match status" value="2"/>
</dbReference>
<organism evidence="3 4">
    <name type="scientific">Botrytis deweyae</name>
    <dbReference type="NCBI Taxonomy" id="2478750"/>
    <lineage>
        <taxon>Eukaryota</taxon>
        <taxon>Fungi</taxon>
        <taxon>Dikarya</taxon>
        <taxon>Ascomycota</taxon>
        <taxon>Pezizomycotina</taxon>
        <taxon>Leotiomycetes</taxon>
        <taxon>Helotiales</taxon>
        <taxon>Sclerotiniaceae</taxon>
        <taxon>Botrytis</taxon>
    </lineage>
</organism>
<feature type="compositionally biased region" description="Pro residues" evidence="1">
    <location>
        <begin position="96"/>
        <end position="106"/>
    </location>
</feature>
<dbReference type="PANTHER" id="PTHR13318">
    <property type="entry name" value="PARTNER OF PAIRED, ISOFORM B-RELATED"/>
    <property type="match status" value="1"/>
</dbReference>
<sequence>MNPIQSNCHLLDQKFTERHSSDKDERRDSNTKVHGITANSPSKKTVATQFPEFLHTKTPHSIWTKRRPARKECHWYPSDYLELTRLHTRNKGNNMNPPPPPPPPGGPNAQPAPRRSIRGPQSALTDFLAAHNIDANQIRQDANARRAAALASQQTAEGNGNGDEGEGDDEPASAPATRTRSRRNESEAQKNKRKKEEEKAVAKIKASKRFQRQRAFGSDEDMTDEDEAALRLFNESMAPLPDQMENCAICEKRFTVTAYSRAGPDGGLLCPQCTKELNKEEGQAKKKRKSQAGAQRRKIQSNLLDGVYPGAKDLMTLCIETLAKNVEMADDLGDLPEPLMDKLSAILSKRRLLRSNTLNLFLQNGREVITIYEGAYLNSDDYIRIFQVVPSVKSLRIRSGIQFKDKVMEHLLASTVKLEHLSLSGSNLISDENWNRYFTEKGSNLKSFKVYYTDGQFGDDQIDVITKTCPQLTRLKITHNQKVTDEGISHISRISTLQHLGLEIQKSKASEPYVQILDSIGPQLQTLSLGQVHEINDSVLNAIHDNCQNLTKLRITDNSVLTDAGFANLFTNWLNSPLSFIDLSKNRHIDASVPRDNPDNIGLCSLGFEALMAHSGLTLRYLDINSCRHISLTSFEKAFSLEKEYPELEEMNISFCQEVNDFVIGSIFKTCPKLKKLIIFGDFKVRDVRVPKGRILIGMPNAMGMQIEGTEDGGDGMSAW</sequence>
<accession>A0ABQ7IGM8</accession>
<dbReference type="Pfam" id="PF13516">
    <property type="entry name" value="LRR_6"/>
    <property type="match status" value="2"/>
</dbReference>
<feature type="compositionally biased region" description="Polar residues" evidence="1">
    <location>
        <begin position="37"/>
        <end position="48"/>
    </location>
</feature>
<dbReference type="SUPFAM" id="SSF52047">
    <property type="entry name" value="RNI-like"/>
    <property type="match status" value="1"/>
</dbReference>
<feature type="region of interest" description="Disordered" evidence="1">
    <location>
        <begin position="1"/>
        <end position="48"/>
    </location>
</feature>
<evidence type="ECO:0000256" key="1">
    <source>
        <dbReference type="SAM" id="MobiDB-lite"/>
    </source>
</evidence>
<feature type="region of interest" description="Disordered" evidence="1">
    <location>
        <begin position="89"/>
        <end position="118"/>
    </location>
</feature>
<feature type="compositionally biased region" description="Basic and acidic residues" evidence="1">
    <location>
        <begin position="182"/>
        <end position="201"/>
    </location>
</feature>
<dbReference type="InterPro" id="IPR032675">
    <property type="entry name" value="LRR_dom_sf"/>
</dbReference>
<reference evidence="3 4" key="1">
    <citation type="journal article" date="2020" name="Genome Biol. Evol.">
        <title>Comparative genomics of Sclerotiniaceae.</title>
        <authorList>
            <person name="Valero Jimenez C.A."/>
            <person name="Steentjes M."/>
            <person name="Scholten O.E."/>
            <person name="Van Kan J.A.L."/>
        </authorList>
    </citation>
    <scope>NUCLEOTIDE SEQUENCE [LARGE SCALE GENOMIC DNA]</scope>
    <source>
        <strain evidence="3 4">B1</strain>
    </source>
</reference>
<feature type="region of interest" description="Disordered" evidence="1">
    <location>
        <begin position="144"/>
        <end position="224"/>
    </location>
</feature>
<name>A0ABQ7IGM8_9HELO</name>
<dbReference type="InterPro" id="IPR001611">
    <property type="entry name" value="Leu-rich_rpt"/>
</dbReference>
<dbReference type="Proteomes" id="UP000783213">
    <property type="component" value="Unassembled WGS sequence"/>
</dbReference>
<dbReference type="GeneID" id="62234336"/>